<comment type="caution">
    <text evidence="1">The sequence shown here is derived from an EMBL/GenBank/DDBJ whole genome shotgun (WGS) entry which is preliminary data.</text>
</comment>
<name>A0AA88L8N1_ARTSF</name>
<dbReference type="Proteomes" id="UP001187531">
    <property type="component" value="Unassembled WGS sequence"/>
</dbReference>
<protein>
    <submittedName>
        <fullName evidence="1">Uncharacterized protein</fullName>
    </submittedName>
</protein>
<accession>A0AA88L8N1</accession>
<sequence length="198" mass="22428">MIEQWPAIVEYFTVFIPKKNAILMRSNVYKEIAKLLQQSTLKAEFPFIGDRSSLFYLVSFQCKEPMVHEIFMELELLVMTLAGRILKAKAAQKLLEDLSPRPFEDDKNMLPLLEVAASLCDEVQTCLRATYELSKRVFLLSVKKHYASAVKCILKQALNGESSLFLKSLSFLNSGQFSKSNSIGFVVCRPKAAHPSKN</sequence>
<evidence type="ECO:0000313" key="1">
    <source>
        <dbReference type="EMBL" id="KAK2722563.1"/>
    </source>
</evidence>
<gene>
    <name evidence="1" type="ORF">QYM36_002937</name>
</gene>
<reference evidence="1" key="1">
    <citation type="submission" date="2023-07" db="EMBL/GenBank/DDBJ databases">
        <title>Chromosome-level genome assembly of Artemia franciscana.</title>
        <authorList>
            <person name="Jo E."/>
        </authorList>
    </citation>
    <scope>NUCLEOTIDE SEQUENCE</scope>
    <source>
        <tissue evidence="1">Whole body</tissue>
    </source>
</reference>
<keyword evidence="2" id="KW-1185">Reference proteome</keyword>
<dbReference type="AlphaFoldDB" id="A0AA88L8N1"/>
<proteinExistence type="predicted"/>
<dbReference type="EMBL" id="JAVRJZ010000005">
    <property type="protein sequence ID" value="KAK2722563.1"/>
    <property type="molecule type" value="Genomic_DNA"/>
</dbReference>
<organism evidence="1 2">
    <name type="scientific">Artemia franciscana</name>
    <name type="common">Brine shrimp</name>
    <name type="synonym">Artemia sanfranciscana</name>
    <dbReference type="NCBI Taxonomy" id="6661"/>
    <lineage>
        <taxon>Eukaryota</taxon>
        <taxon>Metazoa</taxon>
        <taxon>Ecdysozoa</taxon>
        <taxon>Arthropoda</taxon>
        <taxon>Crustacea</taxon>
        <taxon>Branchiopoda</taxon>
        <taxon>Anostraca</taxon>
        <taxon>Artemiidae</taxon>
        <taxon>Artemia</taxon>
    </lineage>
</organism>
<evidence type="ECO:0000313" key="2">
    <source>
        <dbReference type="Proteomes" id="UP001187531"/>
    </source>
</evidence>